<dbReference type="AlphaFoldDB" id="X1UNU2"/>
<sequence>MGAPIRLSYDKDGSVRFGRTNRPVTKVAKPISDTVSLIRSNFVANLQQYAENVASTRKQDYASLVGSSAKAGQPFIAKDEEALAEAVKLQIEEVMRQ</sequence>
<organism evidence="1">
    <name type="scientific">marine sediment metagenome</name>
    <dbReference type="NCBI Taxonomy" id="412755"/>
    <lineage>
        <taxon>unclassified sequences</taxon>
        <taxon>metagenomes</taxon>
        <taxon>ecological metagenomes</taxon>
    </lineage>
</organism>
<accession>X1UNU2</accession>
<name>X1UNU2_9ZZZZ</name>
<proteinExistence type="predicted"/>
<protein>
    <submittedName>
        <fullName evidence="1">Uncharacterized protein</fullName>
    </submittedName>
</protein>
<feature type="non-terminal residue" evidence="1">
    <location>
        <position position="97"/>
    </location>
</feature>
<reference evidence="1" key="1">
    <citation type="journal article" date="2014" name="Front. Microbiol.">
        <title>High frequency of phylogenetically diverse reductive dehalogenase-homologous genes in deep subseafloor sedimentary metagenomes.</title>
        <authorList>
            <person name="Kawai M."/>
            <person name="Futagami T."/>
            <person name="Toyoda A."/>
            <person name="Takaki Y."/>
            <person name="Nishi S."/>
            <person name="Hori S."/>
            <person name="Arai W."/>
            <person name="Tsubouchi T."/>
            <person name="Morono Y."/>
            <person name="Uchiyama I."/>
            <person name="Ito T."/>
            <person name="Fujiyama A."/>
            <person name="Inagaki F."/>
            <person name="Takami H."/>
        </authorList>
    </citation>
    <scope>NUCLEOTIDE SEQUENCE</scope>
    <source>
        <strain evidence="1">Expedition CK06-06</strain>
    </source>
</reference>
<comment type="caution">
    <text evidence="1">The sequence shown here is derived from an EMBL/GenBank/DDBJ whole genome shotgun (WGS) entry which is preliminary data.</text>
</comment>
<evidence type="ECO:0000313" key="1">
    <source>
        <dbReference type="EMBL" id="GAJ01546.1"/>
    </source>
</evidence>
<gene>
    <name evidence="1" type="ORF">S12H4_33903</name>
</gene>
<dbReference type="EMBL" id="BARW01020022">
    <property type="protein sequence ID" value="GAJ01546.1"/>
    <property type="molecule type" value="Genomic_DNA"/>
</dbReference>